<sequence>MTEPMSGAQQSTLRRLPGLQHTDHVGLTVPNLEEGIRFFVDVLGAEELYRSERGPDEDFMPTNFQVPADAKLTLAMLRLPPNLNIELFEWSSTERRTTPPRHCDAGGHHLCFVVDDVDEAIAVLRDIPGVRVLGERKEVAGDSPRVAGNRWTYFITPWGLLMEIVDRSRVAAPPRLVGPADWAAPPNTSERT</sequence>
<dbReference type="InterPro" id="IPR051785">
    <property type="entry name" value="MMCE/EMCE_epimerase"/>
</dbReference>
<feature type="domain" description="VOC" evidence="2">
    <location>
        <begin position="21"/>
        <end position="167"/>
    </location>
</feature>
<dbReference type="SUPFAM" id="SSF54593">
    <property type="entry name" value="Glyoxalase/Bleomycin resistance protein/Dihydroxybiphenyl dioxygenase"/>
    <property type="match status" value="1"/>
</dbReference>
<dbReference type="PANTHER" id="PTHR43048">
    <property type="entry name" value="METHYLMALONYL-COA EPIMERASE"/>
    <property type="match status" value="1"/>
</dbReference>
<organism evidence="3 4">
    <name type="scientific">Pseudarthrobacter defluvii</name>
    <dbReference type="NCBI Taxonomy" id="410837"/>
    <lineage>
        <taxon>Bacteria</taxon>
        <taxon>Bacillati</taxon>
        <taxon>Actinomycetota</taxon>
        <taxon>Actinomycetes</taxon>
        <taxon>Micrococcales</taxon>
        <taxon>Micrococcaceae</taxon>
        <taxon>Pseudarthrobacter</taxon>
    </lineage>
</organism>
<comment type="caution">
    <text evidence="3">The sequence shown here is derived from an EMBL/GenBank/DDBJ whole genome shotgun (WGS) entry which is preliminary data.</text>
</comment>
<gene>
    <name evidence="3" type="ORF">J2T22_004016</name>
</gene>
<dbReference type="Gene3D" id="3.10.180.10">
    <property type="entry name" value="2,3-Dihydroxybiphenyl 1,2-Dioxygenase, domain 1"/>
    <property type="match status" value="1"/>
</dbReference>
<dbReference type="PANTHER" id="PTHR43048:SF6">
    <property type="entry name" value="BLR8189 PROTEIN"/>
    <property type="match status" value="1"/>
</dbReference>
<dbReference type="RefSeq" id="WP_307493067.1">
    <property type="nucleotide sequence ID" value="NZ_JAUSSY010000019.1"/>
</dbReference>
<proteinExistence type="predicted"/>
<name>A0ABT9UNV5_9MICC</name>
<protein>
    <submittedName>
        <fullName evidence="3">Catechol 2,3-dioxygenase-like lactoylglutathione lyase family enzyme</fullName>
    </submittedName>
</protein>
<dbReference type="Proteomes" id="UP001226389">
    <property type="component" value="Unassembled WGS sequence"/>
</dbReference>
<evidence type="ECO:0000313" key="4">
    <source>
        <dbReference type="Proteomes" id="UP001226389"/>
    </source>
</evidence>
<keyword evidence="4" id="KW-1185">Reference proteome</keyword>
<dbReference type="EMBL" id="JAUSSY010000019">
    <property type="protein sequence ID" value="MDQ0120806.1"/>
    <property type="molecule type" value="Genomic_DNA"/>
</dbReference>
<evidence type="ECO:0000313" key="3">
    <source>
        <dbReference type="EMBL" id="MDQ0120806.1"/>
    </source>
</evidence>
<keyword evidence="1" id="KW-0479">Metal-binding</keyword>
<dbReference type="PROSITE" id="PS51819">
    <property type="entry name" value="VOC"/>
    <property type="match status" value="1"/>
</dbReference>
<evidence type="ECO:0000256" key="1">
    <source>
        <dbReference type="ARBA" id="ARBA00022723"/>
    </source>
</evidence>
<dbReference type="InterPro" id="IPR037523">
    <property type="entry name" value="VOC_core"/>
</dbReference>
<dbReference type="Pfam" id="PF13669">
    <property type="entry name" value="Glyoxalase_4"/>
    <property type="match status" value="1"/>
</dbReference>
<accession>A0ABT9UNV5</accession>
<dbReference type="InterPro" id="IPR029068">
    <property type="entry name" value="Glyas_Bleomycin-R_OHBP_Dase"/>
</dbReference>
<evidence type="ECO:0000259" key="2">
    <source>
        <dbReference type="PROSITE" id="PS51819"/>
    </source>
</evidence>
<reference evidence="3 4" key="1">
    <citation type="submission" date="2023-07" db="EMBL/GenBank/DDBJ databases">
        <title>Sorghum-associated microbial communities from plants grown in Nebraska, USA.</title>
        <authorList>
            <person name="Schachtman D."/>
        </authorList>
    </citation>
    <scope>NUCLEOTIDE SEQUENCE [LARGE SCALE GENOMIC DNA]</scope>
    <source>
        <strain evidence="3 4">DS994</strain>
    </source>
</reference>